<evidence type="ECO:0000256" key="16">
    <source>
        <dbReference type="RuleBase" id="RU362033"/>
    </source>
</evidence>
<evidence type="ECO:0000256" key="12">
    <source>
        <dbReference type="ARBA" id="ARBA00034036"/>
    </source>
</evidence>
<keyword evidence="9 16" id="KW-1278">Translocase</keyword>
<dbReference type="FunFam" id="3.40.50.1000:FF:000152">
    <property type="entry name" value="Phospholipid-transporting ATPase"/>
    <property type="match status" value="1"/>
</dbReference>
<reference evidence="19 20" key="1">
    <citation type="submission" date="2012-10" db="EMBL/GenBank/DDBJ databases">
        <authorList>
            <person name="Zafar N."/>
            <person name="Inman J."/>
            <person name="Hall N."/>
            <person name="Lorenzi H."/>
            <person name="Caler E."/>
        </authorList>
    </citation>
    <scope>NUCLEOTIDE SEQUENCE [LARGE SCALE GENOMIC DNA]</scope>
    <source>
        <strain evidence="19 20">IP1</strain>
    </source>
</reference>
<keyword evidence="10 16" id="KW-1133">Transmembrane helix</keyword>
<dbReference type="InterPro" id="IPR032631">
    <property type="entry name" value="P-type_ATPase_N"/>
</dbReference>
<feature type="transmembrane region" description="Helical" evidence="16">
    <location>
        <begin position="82"/>
        <end position="101"/>
    </location>
</feature>
<dbReference type="InterPro" id="IPR023214">
    <property type="entry name" value="HAD_sf"/>
</dbReference>
<dbReference type="NCBIfam" id="TIGR01652">
    <property type="entry name" value="ATPase-Plipid"/>
    <property type="match status" value="1"/>
</dbReference>
<dbReference type="Pfam" id="PF16212">
    <property type="entry name" value="PhoLip_ATPase_C"/>
    <property type="match status" value="1"/>
</dbReference>
<dbReference type="SUPFAM" id="SSF56784">
    <property type="entry name" value="HAD-like"/>
    <property type="match status" value="1"/>
</dbReference>
<feature type="transmembrane region" description="Helical" evidence="16">
    <location>
        <begin position="971"/>
        <end position="992"/>
    </location>
</feature>
<evidence type="ECO:0000259" key="18">
    <source>
        <dbReference type="Pfam" id="PF16212"/>
    </source>
</evidence>
<feature type="domain" description="P-type ATPase C-terminal" evidence="18">
    <location>
        <begin position="820"/>
        <end position="1072"/>
    </location>
</feature>
<dbReference type="RefSeq" id="XP_004261199.1">
    <property type="nucleotide sequence ID" value="XM_004261151.1"/>
</dbReference>
<dbReference type="InterPro" id="IPR008250">
    <property type="entry name" value="ATPase_P-typ_transduc_dom_A_sf"/>
</dbReference>
<dbReference type="SFLD" id="SFLDG00002">
    <property type="entry name" value="C1.7:_P-type_atpase_like"/>
    <property type="match status" value="1"/>
</dbReference>
<dbReference type="InterPro" id="IPR032630">
    <property type="entry name" value="P_typ_ATPase_c"/>
</dbReference>
<keyword evidence="7 14" id="KW-0067">ATP-binding</keyword>
<dbReference type="Gene3D" id="2.70.150.10">
    <property type="entry name" value="Calcium-transporting ATPase, cytoplasmic transduction domain A"/>
    <property type="match status" value="1"/>
</dbReference>
<dbReference type="InterPro" id="IPR023299">
    <property type="entry name" value="ATPase_P-typ_cyto_dom_N"/>
</dbReference>
<feature type="binding site" evidence="14">
    <location>
        <position position="685"/>
    </location>
    <ligand>
        <name>ATP</name>
        <dbReference type="ChEBI" id="CHEBI:30616"/>
    </ligand>
</feature>
<dbReference type="Gene3D" id="3.40.50.1000">
    <property type="entry name" value="HAD superfamily/HAD-like"/>
    <property type="match status" value="1"/>
</dbReference>
<comment type="subcellular location">
    <subcellularLocation>
        <location evidence="1">Endomembrane system</location>
        <topology evidence="1">Multi-pass membrane protein</topology>
    </subcellularLocation>
    <subcellularLocation>
        <location evidence="16">Membrane</location>
        <topology evidence="16">Multi-pass membrane protein</topology>
    </subcellularLocation>
</comment>
<dbReference type="InterPro" id="IPR006539">
    <property type="entry name" value="P-type_ATPase_IV"/>
</dbReference>
<feature type="binding site" evidence="14">
    <location>
        <position position="574"/>
    </location>
    <ligand>
        <name>ATP</name>
        <dbReference type="ChEBI" id="CHEBI:30616"/>
    </ligand>
</feature>
<evidence type="ECO:0000256" key="3">
    <source>
        <dbReference type="ARBA" id="ARBA00022448"/>
    </source>
</evidence>
<keyword evidence="6 14" id="KW-0547">Nucleotide-binding</keyword>
<dbReference type="InterPro" id="IPR044492">
    <property type="entry name" value="P_typ_ATPase_HD_dom"/>
</dbReference>
<feature type="transmembrane region" description="Helical" evidence="16">
    <location>
        <begin position="931"/>
        <end position="956"/>
    </location>
</feature>
<evidence type="ECO:0000256" key="1">
    <source>
        <dbReference type="ARBA" id="ARBA00004127"/>
    </source>
</evidence>
<evidence type="ECO:0000313" key="19">
    <source>
        <dbReference type="EMBL" id="ELP94428.1"/>
    </source>
</evidence>
<feature type="binding site" evidence="14">
    <location>
        <position position="683"/>
    </location>
    <ligand>
        <name>ATP</name>
        <dbReference type="ChEBI" id="CHEBI:30616"/>
    </ligand>
</feature>
<feature type="binding site" evidence="14">
    <location>
        <position position="798"/>
    </location>
    <ligand>
        <name>ATP</name>
        <dbReference type="ChEBI" id="CHEBI:30616"/>
    </ligand>
</feature>
<dbReference type="GO" id="GO:0045332">
    <property type="term" value="P:phospholipid translocation"/>
    <property type="evidence" value="ECO:0007669"/>
    <property type="project" value="TreeGrafter"/>
</dbReference>
<dbReference type="EC" id="7.6.2.1" evidence="16"/>
<feature type="binding site" evidence="14">
    <location>
        <position position="403"/>
    </location>
    <ligand>
        <name>ATP</name>
        <dbReference type="ChEBI" id="CHEBI:30616"/>
    </ligand>
</feature>
<evidence type="ECO:0000256" key="7">
    <source>
        <dbReference type="ARBA" id="ARBA00022840"/>
    </source>
</evidence>
<evidence type="ECO:0000256" key="6">
    <source>
        <dbReference type="ARBA" id="ARBA00022741"/>
    </source>
</evidence>
<dbReference type="GO" id="GO:0000287">
    <property type="term" value="F:magnesium ion binding"/>
    <property type="evidence" value="ECO:0007669"/>
    <property type="project" value="UniProtKB-UniRule"/>
</dbReference>
<dbReference type="Gene3D" id="3.40.1110.10">
    <property type="entry name" value="Calcium-transporting ATPase, cytoplasmic domain N"/>
    <property type="match status" value="1"/>
</dbReference>
<dbReference type="PANTHER" id="PTHR24092:SF180">
    <property type="entry name" value="PHOSPHOLIPID-TRANSPORTING ATPASE DNF1-RELATED"/>
    <property type="match status" value="1"/>
</dbReference>
<feature type="transmembrane region" description="Helical" evidence="16">
    <location>
        <begin position="277"/>
        <end position="299"/>
    </location>
</feature>
<comment type="catalytic activity">
    <reaction evidence="12 16">
        <text>ATP + H2O + phospholipidSide 1 = ADP + phosphate + phospholipidSide 2.</text>
        <dbReference type="EC" id="7.6.2.1"/>
    </reaction>
</comment>
<dbReference type="KEGG" id="eiv:EIN_047110"/>
<dbReference type="GO" id="GO:0140326">
    <property type="term" value="F:ATPase-coupled intramembrane lipid transporter activity"/>
    <property type="evidence" value="ECO:0007669"/>
    <property type="project" value="UniProtKB-EC"/>
</dbReference>
<feature type="domain" description="P-type ATPase N-terminal" evidence="17">
    <location>
        <begin position="23"/>
        <end position="85"/>
    </location>
</feature>
<dbReference type="NCBIfam" id="TIGR01494">
    <property type="entry name" value="ATPase_P-type"/>
    <property type="match status" value="1"/>
</dbReference>
<dbReference type="SFLD" id="SFLDF00027">
    <property type="entry name" value="p-type_atpase"/>
    <property type="match status" value="1"/>
</dbReference>
<feature type="binding site" evidence="15">
    <location>
        <position position="798"/>
    </location>
    <ligand>
        <name>Mg(2+)</name>
        <dbReference type="ChEBI" id="CHEBI:18420"/>
    </ligand>
</feature>
<evidence type="ECO:0000256" key="13">
    <source>
        <dbReference type="PIRSR" id="PIRSR606539-1"/>
    </source>
</evidence>
<dbReference type="GO" id="GO:0016887">
    <property type="term" value="F:ATP hydrolysis activity"/>
    <property type="evidence" value="ECO:0007669"/>
    <property type="project" value="InterPro"/>
</dbReference>
<dbReference type="GO" id="GO:0005886">
    <property type="term" value="C:plasma membrane"/>
    <property type="evidence" value="ECO:0007669"/>
    <property type="project" value="TreeGrafter"/>
</dbReference>
<dbReference type="SUPFAM" id="SSF81660">
    <property type="entry name" value="Metal cation-transporting ATPase, ATP-binding domain N"/>
    <property type="match status" value="1"/>
</dbReference>
<feature type="transmembrane region" description="Helical" evidence="16">
    <location>
        <begin position="999"/>
        <end position="1024"/>
    </location>
</feature>
<evidence type="ECO:0000256" key="11">
    <source>
        <dbReference type="ARBA" id="ARBA00023136"/>
    </source>
</evidence>
<evidence type="ECO:0000256" key="4">
    <source>
        <dbReference type="ARBA" id="ARBA00022692"/>
    </source>
</evidence>
<dbReference type="SFLD" id="SFLDS00003">
    <property type="entry name" value="Haloacid_Dehalogenase"/>
    <property type="match status" value="1"/>
</dbReference>
<dbReference type="EMBL" id="KB206215">
    <property type="protein sequence ID" value="ELP94428.1"/>
    <property type="molecule type" value="Genomic_DNA"/>
</dbReference>
<feature type="binding site" evidence="14">
    <location>
        <position position="797"/>
    </location>
    <ligand>
        <name>ATP</name>
        <dbReference type="ChEBI" id="CHEBI:30616"/>
    </ligand>
</feature>
<accession>A0A0A1UDC0</accession>
<keyword evidence="3" id="KW-0813">Transport</keyword>
<dbReference type="GO" id="GO:0005524">
    <property type="term" value="F:ATP binding"/>
    <property type="evidence" value="ECO:0007669"/>
    <property type="project" value="UniProtKB-UniRule"/>
</dbReference>
<dbReference type="Pfam" id="PF16209">
    <property type="entry name" value="PhoLip_ATPase_N"/>
    <property type="match status" value="1"/>
</dbReference>
<comment type="cofactor">
    <cofactor evidence="15">
        <name>Mg(2+)</name>
        <dbReference type="ChEBI" id="CHEBI:18420"/>
    </cofactor>
</comment>
<feature type="binding site" evidence="14">
    <location>
        <position position="768"/>
    </location>
    <ligand>
        <name>ATP</name>
        <dbReference type="ChEBI" id="CHEBI:30616"/>
    </ligand>
</feature>
<feature type="binding site" evidence="14">
    <location>
        <position position="510"/>
    </location>
    <ligand>
        <name>ATP</name>
        <dbReference type="ChEBI" id="CHEBI:30616"/>
    </ligand>
</feature>
<feature type="active site" description="4-aspartylphosphate intermediate" evidence="13">
    <location>
        <position position="401"/>
    </location>
</feature>
<dbReference type="Pfam" id="PF13246">
    <property type="entry name" value="Cation_ATPase"/>
    <property type="match status" value="1"/>
</dbReference>
<dbReference type="PRINTS" id="PR00119">
    <property type="entry name" value="CATATPASE"/>
</dbReference>
<evidence type="ECO:0000259" key="17">
    <source>
        <dbReference type="Pfam" id="PF16209"/>
    </source>
</evidence>
<sequence length="1145" mass="129541">MVRRIRLFKTRPRESYQPIRLFDDAVNKKKHFPNNVMRTTKYTLLSFPLKFLYQQFTMVTNLYFLAIMIICCIPSISTVTPITSIVPLIFVLLVAAVKEIYEDSRRRLADRKFNQSKFVKHTPDGDVDVTSSDIKTGMFIKLRHNEIVPADCIPLFSSNEEGIVYVETAAIDGETNLKQILVPGYFIGTPIEKTFSNSGDLICEYPQPRFDQFKASLSIGENKISINEKNLLIQGTKIKNTEIVYAVVCYCGEHTKLSLNQTPPQVKKSRIDKKFNIFVFVMIVVQTVICLVLALVAGFRHSTLNDAQNGFWYLPKDSESPFYYGFKKFFGYFTLISYIIPISCQVSLELCKFLQGLFIEHDDDMKIRTISPEGEEQVLGMNAKSTNLNDELGMVRYVLSDKTGTLTENIMKFKACSVGKGSYGYKDLIELLRIVRQVETESVGSECSEENAEESDNGTLVVETLKVSSLPKTDFTSEQCEKVVSFITCMAICNTVSVNNGTYSAQSPDEEALCKAAKDFGIELVSRNQKTVTLNVFGTLHIYSILAVFEFNSDRKRMSTLVRKDDGTIELWTKGADNVMDQLCEGDKSSLSQIVKFSECGLRTLVLAKRVVSDSEFAPWYERYDDATNILEGRDDAINQLQNEMECKLEIVGVSAIEDKLQDGVCETIDMLIRAGIKIFMITGDKMETAINIGKSCKLITGKYFTIAEQTAEECSKKLDEILGAIDADSGENCTLVITEKNNDWCLTTYRNKFKKLVKLVDSVVCCRVTPKEKAEITKCVKKMTGEVVLTIGDGANDVPMINTGSVGVGIYGKEGTQAARASDFAIRKFRHLGKLILFHGRCSLLRNSELIKLCFFKNAAFFLIMLSYSFLSNCTAQVVYDDYVMTFFNILFTQIQPILIGVFDRDLTWQTIRVFPEINRDLIDGHRGSVWNFVLWWFYGAYQSLIFFLVFYWIILPTDVNGPNGINGGMIYTSLSITIYSLLTVIVTIIIETKTWNGILFAGHVVSLICIIVIYTLTCYIPGYSTYNISWHGYYLVFRSFDFYLVCLLVVMLSVTPLILRKFIQRRFFPSLYHLAQEMENVKGLNNYGQCRNIPVEGSSEVKELLESCTPAIPKNLSLLITKSRFPSEVEMSIEPDENQTSQV</sequence>
<feature type="transmembrane region" description="Helical" evidence="16">
    <location>
        <begin position="56"/>
        <end position="76"/>
    </location>
</feature>
<feature type="binding site" evidence="14">
    <location>
        <position position="684"/>
    </location>
    <ligand>
        <name>ATP</name>
        <dbReference type="ChEBI" id="CHEBI:30616"/>
    </ligand>
</feature>
<dbReference type="OrthoDB" id="377733at2759"/>
<dbReference type="GO" id="GO:0012505">
    <property type="term" value="C:endomembrane system"/>
    <property type="evidence" value="ECO:0007669"/>
    <property type="project" value="UniProtKB-SubCell"/>
</dbReference>
<feature type="transmembrane region" description="Helical" evidence="16">
    <location>
        <begin position="884"/>
        <end position="904"/>
    </location>
</feature>
<feature type="transmembrane region" description="Helical" evidence="16">
    <location>
        <begin position="851"/>
        <end position="872"/>
    </location>
</feature>
<dbReference type="PANTHER" id="PTHR24092">
    <property type="entry name" value="PROBABLE PHOSPHOLIPID-TRANSPORTING ATPASE"/>
    <property type="match status" value="1"/>
</dbReference>
<dbReference type="SUPFAM" id="SSF81653">
    <property type="entry name" value="Calcium ATPase, transduction domain A"/>
    <property type="match status" value="1"/>
</dbReference>
<feature type="binding site" evidence="15">
    <location>
        <position position="401"/>
    </location>
    <ligand>
        <name>Mg(2+)</name>
        <dbReference type="ChEBI" id="CHEBI:18420"/>
    </ligand>
</feature>
<keyword evidence="8 15" id="KW-0460">Magnesium</keyword>
<evidence type="ECO:0000256" key="5">
    <source>
        <dbReference type="ARBA" id="ARBA00022723"/>
    </source>
</evidence>
<gene>
    <name evidence="19" type="ORF">EIN_047110</name>
</gene>
<feature type="binding site" evidence="14">
    <location>
        <position position="401"/>
    </location>
    <ligand>
        <name>ATP</name>
        <dbReference type="ChEBI" id="CHEBI:30616"/>
    </ligand>
</feature>
<evidence type="ECO:0000256" key="14">
    <source>
        <dbReference type="PIRSR" id="PIRSR606539-2"/>
    </source>
</evidence>
<dbReference type="PROSITE" id="PS00154">
    <property type="entry name" value="ATPASE_E1_E2"/>
    <property type="match status" value="1"/>
</dbReference>
<evidence type="ECO:0000256" key="9">
    <source>
        <dbReference type="ARBA" id="ARBA00022967"/>
    </source>
</evidence>
<feature type="binding site" evidence="15">
    <location>
        <position position="794"/>
    </location>
    <ligand>
        <name>Mg(2+)</name>
        <dbReference type="ChEBI" id="CHEBI:18420"/>
    </ligand>
</feature>
<feature type="binding site" evidence="14">
    <location>
        <position position="551"/>
    </location>
    <ligand>
        <name>ATP</name>
        <dbReference type="ChEBI" id="CHEBI:30616"/>
    </ligand>
</feature>
<feature type="transmembrane region" description="Helical" evidence="16">
    <location>
        <begin position="1044"/>
        <end position="1061"/>
    </location>
</feature>
<dbReference type="AlphaFoldDB" id="A0A0A1UDC0"/>
<dbReference type="InterPro" id="IPR001757">
    <property type="entry name" value="P_typ_ATPase"/>
</dbReference>
<name>A0A0A1UDC0_ENTIV</name>
<evidence type="ECO:0000256" key="2">
    <source>
        <dbReference type="ARBA" id="ARBA00008109"/>
    </source>
</evidence>
<feature type="binding site" evidence="14">
    <location>
        <position position="402"/>
    </location>
    <ligand>
        <name>ATP</name>
        <dbReference type="ChEBI" id="CHEBI:30616"/>
    </ligand>
</feature>
<evidence type="ECO:0000256" key="15">
    <source>
        <dbReference type="PIRSR" id="PIRSR606539-3"/>
    </source>
</evidence>
<feature type="binding site" evidence="14">
    <location>
        <position position="774"/>
    </location>
    <ligand>
        <name>ATP</name>
        <dbReference type="ChEBI" id="CHEBI:30616"/>
    </ligand>
</feature>
<dbReference type="InterPro" id="IPR023298">
    <property type="entry name" value="ATPase_P-typ_TM_dom_sf"/>
</dbReference>
<dbReference type="Proteomes" id="UP000014680">
    <property type="component" value="Unassembled WGS sequence"/>
</dbReference>
<protein>
    <recommendedName>
        <fullName evidence="16">Phospholipid-transporting ATPase</fullName>
        <ecNumber evidence="16">7.6.2.1</ecNumber>
    </recommendedName>
</protein>
<dbReference type="InterPro" id="IPR036412">
    <property type="entry name" value="HAD-like_sf"/>
</dbReference>
<proteinExistence type="inferred from homology"/>
<evidence type="ECO:0000256" key="8">
    <source>
        <dbReference type="ARBA" id="ARBA00022842"/>
    </source>
</evidence>
<feature type="transmembrane region" description="Helical" evidence="16">
    <location>
        <begin position="329"/>
        <end position="348"/>
    </location>
</feature>
<keyword evidence="20" id="KW-1185">Reference proteome</keyword>
<evidence type="ECO:0000313" key="20">
    <source>
        <dbReference type="Proteomes" id="UP000014680"/>
    </source>
</evidence>
<dbReference type="GeneID" id="14893422"/>
<dbReference type="OMA" id="MDFTSER"/>
<feature type="binding site" evidence="15">
    <location>
        <position position="403"/>
    </location>
    <ligand>
        <name>Mg(2+)</name>
        <dbReference type="ChEBI" id="CHEBI:18420"/>
    </ligand>
</feature>
<organism evidence="19 20">
    <name type="scientific">Entamoeba invadens IP1</name>
    <dbReference type="NCBI Taxonomy" id="370355"/>
    <lineage>
        <taxon>Eukaryota</taxon>
        <taxon>Amoebozoa</taxon>
        <taxon>Evosea</taxon>
        <taxon>Archamoebae</taxon>
        <taxon>Mastigamoebida</taxon>
        <taxon>Entamoebidae</taxon>
        <taxon>Entamoeba</taxon>
    </lineage>
</organism>
<comment type="similarity">
    <text evidence="2 16">Belongs to the cation transport ATPase (P-type) (TC 3.A.3) family. Type IV subfamily.</text>
</comment>
<evidence type="ECO:0000256" key="10">
    <source>
        <dbReference type="ARBA" id="ARBA00022989"/>
    </source>
</evidence>
<dbReference type="VEuPathDB" id="AmoebaDB:EIN_047110"/>
<keyword evidence="5 15" id="KW-0479">Metal-binding</keyword>
<dbReference type="InterPro" id="IPR018303">
    <property type="entry name" value="ATPase_P-typ_P_site"/>
</dbReference>
<feature type="binding site" evidence="14">
    <location>
        <position position="603"/>
    </location>
    <ligand>
        <name>ATP</name>
        <dbReference type="ChEBI" id="CHEBI:30616"/>
    </ligand>
</feature>
<keyword evidence="4 16" id="KW-0812">Transmembrane</keyword>
<dbReference type="SUPFAM" id="SSF81665">
    <property type="entry name" value="Calcium ATPase, transmembrane domain M"/>
    <property type="match status" value="1"/>
</dbReference>
<keyword evidence="11 16" id="KW-0472">Membrane</keyword>